<evidence type="ECO:0000256" key="1">
    <source>
        <dbReference type="ARBA" id="ARBA00004429"/>
    </source>
</evidence>
<dbReference type="AlphaFoldDB" id="D5V3G8"/>
<evidence type="ECO:0000313" key="12">
    <source>
        <dbReference type="Proteomes" id="UP000000939"/>
    </source>
</evidence>
<evidence type="ECO:0000256" key="2">
    <source>
        <dbReference type="ARBA" id="ARBA00022448"/>
    </source>
</evidence>
<feature type="transmembrane region" description="Helical" evidence="9">
    <location>
        <begin position="23"/>
        <end position="43"/>
    </location>
</feature>
<keyword evidence="3" id="KW-1003">Cell membrane</keyword>
<comment type="subcellular location">
    <subcellularLocation>
        <location evidence="1">Cell inner membrane</location>
        <topology evidence="1">Multi-pass membrane protein</topology>
    </subcellularLocation>
</comment>
<keyword evidence="7 9" id="KW-0472">Membrane</keyword>
<dbReference type="KEGG" id="ant:Arnit_0009"/>
<dbReference type="STRING" id="572480.Arnit_0009"/>
<keyword evidence="12" id="KW-1185">Reference proteome</keyword>
<evidence type="ECO:0000256" key="3">
    <source>
        <dbReference type="ARBA" id="ARBA00022475"/>
    </source>
</evidence>
<feature type="transmembrane region" description="Helical" evidence="9">
    <location>
        <begin position="49"/>
        <end position="70"/>
    </location>
</feature>
<dbReference type="InterPro" id="IPR055348">
    <property type="entry name" value="DctQ"/>
</dbReference>
<comment type="similarity">
    <text evidence="8">Belongs to the TRAP transporter small permease family.</text>
</comment>
<dbReference type="HOGENOM" id="CLU_086356_2_1_7"/>
<feature type="domain" description="Tripartite ATP-independent periplasmic transporters DctQ component" evidence="10">
    <location>
        <begin position="30"/>
        <end position="168"/>
    </location>
</feature>
<evidence type="ECO:0000256" key="8">
    <source>
        <dbReference type="ARBA" id="ARBA00038436"/>
    </source>
</evidence>
<dbReference type="Proteomes" id="UP000000939">
    <property type="component" value="Chromosome"/>
</dbReference>
<evidence type="ECO:0000256" key="7">
    <source>
        <dbReference type="ARBA" id="ARBA00023136"/>
    </source>
</evidence>
<evidence type="ECO:0000256" key="6">
    <source>
        <dbReference type="ARBA" id="ARBA00022989"/>
    </source>
</evidence>
<keyword evidence="4" id="KW-0997">Cell inner membrane</keyword>
<feature type="transmembrane region" description="Helical" evidence="9">
    <location>
        <begin position="91"/>
        <end position="116"/>
    </location>
</feature>
<dbReference type="EMBL" id="CP001999">
    <property type="protein sequence ID" value="ADG91679.1"/>
    <property type="molecule type" value="Genomic_DNA"/>
</dbReference>
<dbReference type="GO" id="GO:0005886">
    <property type="term" value="C:plasma membrane"/>
    <property type="evidence" value="ECO:0007669"/>
    <property type="project" value="UniProtKB-SubCell"/>
</dbReference>
<keyword evidence="6 9" id="KW-1133">Transmembrane helix</keyword>
<organism evidence="11 12">
    <name type="scientific">Arcobacter nitrofigilis (strain ATCC 33309 / DSM 7299 / CCUG 15893 / LMG 7604 / NCTC 12251 / CI)</name>
    <name type="common">Campylobacter nitrofigilis</name>
    <dbReference type="NCBI Taxonomy" id="572480"/>
    <lineage>
        <taxon>Bacteria</taxon>
        <taxon>Pseudomonadati</taxon>
        <taxon>Campylobacterota</taxon>
        <taxon>Epsilonproteobacteria</taxon>
        <taxon>Campylobacterales</taxon>
        <taxon>Arcobacteraceae</taxon>
        <taxon>Arcobacter</taxon>
    </lineage>
</organism>
<accession>D5V3G8</accession>
<evidence type="ECO:0000256" key="9">
    <source>
        <dbReference type="SAM" id="Phobius"/>
    </source>
</evidence>
<dbReference type="eggNOG" id="COG4665">
    <property type="taxonomic scope" value="Bacteria"/>
</dbReference>
<keyword evidence="5 9" id="KW-0812">Transmembrane</keyword>
<keyword evidence="2" id="KW-0813">Transport</keyword>
<evidence type="ECO:0000256" key="4">
    <source>
        <dbReference type="ARBA" id="ARBA00022519"/>
    </source>
</evidence>
<reference evidence="11 12" key="1">
    <citation type="journal article" date="2010" name="Stand. Genomic Sci.">
        <title>Complete genome sequence of Arcobacter nitrofigilis type strain (CI).</title>
        <authorList>
            <person name="Pati A."/>
            <person name="Gronow S."/>
            <person name="Lapidus A."/>
            <person name="Copeland A."/>
            <person name="Glavina Del Rio T."/>
            <person name="Nolan M."/>
            <person name="Lucas S."/>
            <person name="Tice H."/>
            <person name="Cheng J.F."/>
            <person name="Han C."/>
            <person name="Chertkov O."/>
            <person name="Bruce D."/>
            <person name="Tapia R."/>
            <person name="Goodwin L."/>
            <person name="Pitluck S."/>
            <person name="Liolios K."/>
            <person name="Ivanova N."/>
            <person name="Mavromatis K."/>
            <person name="Chen A."/>
            <person name="Palaniappan K."/>
            <person name="Land M."/>
            <person name="Hauser L."/>
            <person name="Chang Y.J."/>
            <person name="Jeffries C.D."/>
            <person name="Detter J.C."/>
            <person name="Rohde M."/>
            <person name="Goker M."/>
            <person name="Bristow J."/>
            <person name="Eisen J.A."/>
            <person name="Markowitz V."/>
            <person name="Hugenholtz P."/>
            <person name="Klenk H.P."/>
            <person name="Kyrpides N.C."/>
        </authorList>
    </citation>
    <scope>NUCLEOTIDE SEQUENCE [LARGE SCALE GENOMIC DNA]</scope>
    <source>
        <strain evidence="12">ATCC 33309 / DSM 7299 / CCUG 15893 / LMG 7604 / NCTC 12251 / CI</strain>
    </source>
</reference>
<dbReference type="RefSeq" id="WP_013133824.1">
    <property type="nucleotide sequence ID" value="NC_014166.1"/>
</dbReference>
<dbReference type="PANTHER" id="PTHR35011">
    <property type="entry name" value="2,3-DIKETO-L-GULONATE TRAP TRANSPORTER SMALL PERMEASE PROTEIN YIAM"/>
    <property type="match status" value="1"/>
</dbReference>
<gene>
    <name evidence="11" type="ordered locus">Arnit_0009</name>
</gene>
<sequence>MENSELKYNKLDRLIISIGRKICIFYIVCFIIICYEVFSRYVLNSPTSWVQETTTLIAGILFIWGGLHSLTTDRHIKITILYDMLTKKYKYYVDILISTLLIICLVFMNYSAFLLFKSSWFKPWGAFYMETSGSAWNPPFPAISKLVLFVVLILMLIQVLVKFISILRRK</sequence>
<protein>
    <submittedName>
        <fullName evidence="11">Tripartite ATP-independent periplasmic transporter DctQ component</fullName>
    </submittedName>
</protein>
<feature type="transmembrane region" description="Helical" evidence="9">
    <location>
        <begin position="146"/>
        <end position="167"/>
    </location>
</feature>
<evidence type="ECO:0000259" key="10">
    <source>
        <dbReference type="Pfam" id="PF04290"/>
    </source>
</evidence>
<evidence type="ECO:0000256" key="5">
    <source>
        <dbReference type="ARBA" id="ARBA00022692"/>
    </source>
</evidence>
<dbReference type="InterPro" id="IPR007387">
    <property type="entry name" value="TRAP_DctQ"/>
</dbReference>
<proteinExistence type="inferred from homology"/>
<dbReference type="Pfam" id="PF04290">
    <property type="entry name" value="DctQ"/>
    <property type="match status" value="1"/>
</dbReference>
<name>D5V3G8_ARCNC</name>
<dbReference type="OrthoDB" id="5420906at2"/>
<evidence type="ECO:0000313" key="11">
    <source>
        <dbReference type="EMBL" id="ADG91679.1"/>
    </source>
</evidence>